<dbReference type="EMBL" id="MK463649">
    <property type="protein sequence ID" value="QFC17978.1"/>
    <property type="molecule type" value="Genomic_DNA"/>
</dbReference>
<accession>A0A5P4S6Q9</accession>
<dbReference type="AlphaFoldDB" id="A0A5P4S6Q9"/>
<dbReference type="Gene3D" id="3.40.50.2000">
    <property type="entry name" value="Glycogen Phosphorylase B"/>
    <property type="match status" value="1"/>
</dbReference>
<proteinExistence type="predicted"/>
<sequence length="388" mass="43918">MKTIFISGCWPGNSKGYEFAVDSDLDYVSDLSREIHFIGPKCERLNNEFKRKHHDVKFHSVDFYREKQSVRFAKSLFMPSCPAVSVRYRRGLQDVLRYIVSVVSSHNEKFIVIYEDIPCSYLLRFIKNEFKNSLHVVRSHNVVYEGFYNLSKGISYKNLAWKFELKKILRLEKKVSFDADLFYAISEDDANVYSNLDIKPEAVWPVRFKLNEYLDMPRGDQLTVVHVGTADTRKGADLLNFVSTAWPLVMKVFPNARLVLGGKGTEMLSNADYNIVGLGFVDSDKTILQEGNIFINPQMTGSGIKIKSIIAMAAKKVLVTTPVGIEGIDANQGVHFIMASNSLSQAEAIISLFSDNDVVDLIARNASSNVLYKYSQSFSLPGFEAMYK</sequence>
<organism evidence="1">
    <name type="scientific">Vibrio parahaemolyticus</name>
    <dbReference type="NCBI Taxonomy" id="670"/>
    <lineage>
        <taxon>Bacteria</taxon>
        <taxon>Pseudomonadati</taxon>
        <taxon>Pseudomonadota</taxon>
        <taxon>Gammaproteobacteria</taxon>
        <taxon>Vibrionales</taxon>
        <taxon>Vibrionaceae</taxon>
        <taxon>Vibrio</taxon>
    </lineage>
</organism>
<reference evidence="1" key="1">
    <citation type="journal article" date="2019" name="Int. J. Food Microbiol.">
        <title>Developing a novel molecular serotyping system based on capsular polysaccharide synthesis gene clusters of Vibrio parahaemolyticus.</title>
        <authorList>
            <person name="Pang Y."/>
            <person name="Guo X."/>
            <person name="Tian X."/>
            <person name="Liu F."/>
            <person name="Wang L."/>
            <person name="Wu J."/>
            <person name="Zhang S."/>
            <person name="Li S."/>
            <person name="Liu B."/>
        </authorList>
    </citation>
    <scope>NUCLEOTIDE SEQUENCE</scope>
    <source>
        <strain evidence="1">G3495</strain>
    </source>
</reference>
<dbReference type="SUPFAM" id="SSF53756">
    <property type="entry name" value="UDP-Glycosyltransferase/glycogen phosphorylase"/>
    <property type="match status" value="1"/>
</dbReference>
<evidence type="ECO:0000313" key="1">
    <source>
        <dbReference type="EMBL" id="QFC17978.1"/>
    </source>
</evidence>
<protein>
    <submittedName>
        <fullName evidence="1">Glycosyl transferase</fullName>
    </submittedName>
</protein>
<dbReference type="GO" id="GO:0016740">
    <property type="term" value="F:transferase activity"/>
    <property type="evidence" value="ECO:0007669"/>
    <property type="project" value="UniProtKB-KW"/>
</dbReference>
<keyword evidence="1" id="KW-0808">Transferase</keyword>
<dbReference type="Pfam" id="PF13692">
    <property type="entry name" value="Glyco_trans_1_4"/>
    <property type="match status" value="1"/>
</dbReference>
<gene>
    <name evidence="1" type="primary">GT1</name>
</gene>
<name>A0A5P4S6Q9_VIBPH</name>